<accession>A0ABW3UUL4</accession>
<reference evidence="2" key="1">
    <citation type="journal article" date="2019" name="Int. J. Syst. Evol. Microbiol.">
        <title>The Global Catalogue of Microorganisms (GCM) 10K type strain sequencing project: providing services to taxonomists for standard genome sequencing and annotation.</title>
        <authorList>
            <consortium name="The Broad Institute Genomics Platform"/>
            <consortium name="The Broad Institute Genome Sequencing Center for Infectious Disease"/>
            <person name="Wu L."/>
            <person name="Ma J."/>
        </authorList>
    </citation>
    <scope>NUCLEOTIDE SEQUENCE [LARGE SCALE GENOMIC DNA]</scope>
    <source>
        <strain evidence="2">CCUG 53270</strain>
    </source>
</reference>
<dbReference type="EMBL" id="JBHTLU010000042">
    <property type="protein sequence ID" value="MFD1224087.1"/>
    <property type="molecule type" value="Genomic_DNA"/>
</dbReference>
<name>A0ABW3UUL4_9BACL</name>
<proteinExistence type="predicted"/>
<protein>
    <submittedName>
        <fullName evidence="1">Uncharacterized protein</fullName>
    </submittedName>
</protein>
<keyword evidence="2" id="KW-1185">Reference proteome</keyword>
<evidence type="ECO:0000313" key="1">
    <source>
        <dbReference type="EMBL" id="MFD1224087.1"/>
    </source>
</evidence>
<dbReference type="Proteomes" id="UP001597180">
    <property type="component" value="Unassembled WGS sequence"/>
</dbReference>
<gene>
    <name evidence="1" type="ORF">ACFQ4B_28665</name>
</gene>
<organism evidence="1 2">
    <name type="scientific">Paenibacillus vulneris</name>
    <dbReference type="NCBI Taxonomy" id="1133364"/>
    <lineage>
        <taxon>Bacteria</taxon>
        <taxon>Bacillati</taxon>
        <taxon>Bacillota</taxon>
        <taxon>Bacilli</taxon>
        <taxon>Bacillales</taxon>
        <taxon>Paenibacillaceae</taxon>
        <taxon>Paenibacillus</taxon>
    </lineage>
</organism>
<sequence length="136" mass="15170">MGGRKWWLSRYASAQVQGEPAALLNECVKAGDAISLRKRIIPPIPVVPEFLDQIPRLTVEIRGQRGTLRFCGTIPLSFAVGSPKPMDTHSNALLRQAMDLRLGGFAALASNASPTRLRLFIEWRSRYDLLRLTLDL</sequence>
<comment type="caution">
    <text evidence="1">The sequence shown here is derived from an EMBL/GenBank/DDBJ whole genome shotgun (WGS) entry which is preliminary data.</text>
</comment>
<evidence type="ECO:0000313" key="2">
    <source>
        <dbReference type="Proteomes" id="UP001597180"/>
    </source>
</evidence>
<dbReference type="RefSeq" id="WP_345592926.1">
    <property type="nucleotide sequence ID" value="NZ_BAABJG010000036.1"/>
</dbReference>